<feature type="non-terminal residue" evidence="5">
    <location>
        <position position="480"/>
    </location>
</feature>
<accession>A0A062VDL9</accession>
<dbReference type="InterPro" id="IPR006500">
    <property type="entry name" value="Helicase_put_C_phage/plasmid"/>
</dbReference>
<dbReference type="Proteomes" id="UP000027100">
    <property type="component" value="Unassembled WGS sequence"/>
</dbReference>
<evidence type="ECO:0000256" key="3">
    <source>
        <dbReference type="ARBA" id="ARBA00022840"/>
    </source>
</evidence>
<dbReference type="Pfam" id="PF08706">
    <property type="entry name" value="D5_N"/>
    <property type="match status" value="1"/>
</dbReference>
<dbReference type="EMBL" id="ARYM01000049">
    <property type="protein sequence ID" value="KCZ96569.1"/>
    <property type="molecule type" value="Genomic_DNA"/>
</dbReference>
<evidence type="ECO:0000259" key="4">
    <source>
        <dbReference type="PROSITE" id="PS51206"/>
    </source>
</evidence>
<dbReference type="PANTHER" id="PTHR35372">
    <property type="entry name" value="ATP BINDING PROTEIN-RELATED"/>
    <property type="match status" value="1"/>
</dbReference>
<comment type="caution">
    <text evidence="5">The sequence shown here is derived from an EMBL/GenBank/DDBJ whole genome shotgun (WGS) entry which is preliminary data.</text>
</comment>
<dbReference type="PANTHER" id="PTHR35372:SF2">
    <property type="entry name" value="SF3 HELICASE DOMAIN-CONTAINING PROTEIN"/>
    <property type="match status" value="1"/>
</dbReference>
<dbReference type="SMART" id="SM00885">
    <property type="entry name" value="D5_N"/>
    <property type="match status" value="1"/>
</dbReference>
<evidence type="ECO:0000256" key="1">
    <source>
        <dbReference type="ARBA" id="ARBA00022741"/>
    </source>
</evidence>
<sequence length="480" mass="53090">MTRSRDRVAALLDEGNAHDPESSILAAKRTLGEAFGGDTFNGHAFADAHHGRLIYVPEAKTWLAFDGARWTPTDPGAYMQKFASDEMIRAVKAEIRSTHRGKALSEQKTILLRVKARQTAALASAAELPTLRVKAAMLDADPWLMGVPNGVLDLRRGRLVPAKPSQRITKQASAPFDPDAPCPQWLAFLKRALPDPDMRAFVRRAVGYSLIGVVDEEKLFFAYGPGASGKSTFANVVEAMFGDYAVAVNKALLVRGQFSDSESERQVTRLHGVRLASINETSRGDVFDDYKVKKVTSRERIAARRLYSEAFDFMPTHTTWLRGNFLPGVQDAGDGFWRRLVPVEFGQQIPASERVADLDRRIIAEELPGVLAWAVRGALQWQESGLGIPAPIVAAVESYREATDLFGAWLDECTRRDPNAKTKTSDLFDSWTQYSQRSGAGGGYVRAFSDELARRGYEHDKSRKHGRRFVGLSLTGGFDD</sequence>
<keyword evidence="1" id="KW-0547">Nucleotide-binding</keyword>
<protein>
    <submittedName>
        <fullName evidence="5">ATPase</fullName>
    </submittedName>
</protein>
<dbReference type="GO" id="GO:0005524">
    <property type="term" value="F:ATP binding"/>
    <property type="evidence" value="ECO:0007669"/>
    <property type="project" value="UniProtKB-KW"/>
</dbReference>
<dbReference type="RefSeq" id="WP_035602794.1">
    <property type="nucleotide sequence ID" value="NZ_ARYM01000049.1"/>
</dbReference>
<dbReference type="InterPro" id="IPR014015">
    <property type="entry name" value="Helicase_SF3_DNA-vir"/>
</dbReference>
<dbReference type="eggNOG" id="COG3378">
    <property type="taxonomic scope" value="Bacteria"/>
</dbReference>
<name>A0A062VDL9_9PROT</name>
<dbReference type="GO" id="GO:0016787">
    <property type="term" value="F:hydrolase activity"/>
    <property type="evidence" value="ECO:0007669"/>
    <property type="project" value="UniProtKB-KW"/>
</dbReference>
<keyword evidence="2" id="KW-0378">Hydrolase</keyword>
<dbReference type="STRING" id="1280954.HPO_19222"/>
<dbReference type="AlphaFoldDB" id="A0A062VDL9"/>
<dbReference type="InterPro" id="IPR014818">
    <property type="entry name" value="Phage/plasmid_primase_P4_C"/>
</dbReference>
<dbReference type="InterPro" id="IPR051620">
    <property type="entry name" value="ORF904-like_C"/>
</dbReference>
<evidence type="ECO:0000313" key="5">
    <source>
        <dbReference type="EMBL" id="KCZ96569.1"/>
    </source>
</evidence>
<organism evidence="5 6">
    <name type="scientific">Hyphomonas polymorpha PS728</name>
    <dbReference type="NCBI Taxonomy" id="1280954"/>
    <lineage>
        <taxon>Bacteria</taxon>
        <taxon>Pseudomonadati</taxon>
        <taxon>Pseudomonadota</taxon>
        <taxon>Alphaproteobacteria</taxon>
        <taxon>Hyphomonadales</taxon>
        <taxon>Hyphomonadaceae</taxon>
        <taxon>Hyphomonas</taxon>
    </lineage>
</organism>
<dbReference type="NCBIfam" id="TIGR01613">
    <property type="entry name" value="primase_Cterm"/>
    <property type="match status" value="1"/>
</dbReference>
<evidence type="ECO:0000256" key="2">
    <source>
        <dbReference type="ARBA" id="ARBA00022801"/>
    </source>
</evidence>
<feature type="domain" description="SF3 helicase" evidence="4">
    <location>
        <begin position="197"/>
        <end position="358"/>
    </location>
</feature>
<evidence type="ECO:0000313" key="6">
    <source>
        <dbReference type="Proteomes" id="UP000027100"/>
    </source>
</evidence>
<dbReference type="Gene3D" id="3.40.50.300">
    <property type="entry name" value="P-loop containing nucleotide triphosphate hydrolases"/>
    <property type="match status" value="1"/>
</dbReference>
<keyword evidence="6" id="KW-1185">Reference proteome</keyword>
<gene>
    <name evidence="5" type="ORF">HPO_19222</name>
</gene>
<proteinExistence type="predicted"/>
<reference evidence="5 6" key="1">
    <citation type="journal article" date="2014" name="Antonie Van Leeuwenhoek">
        <title>Hyphomonas beringensis sp. nov. and Hyphomonas chukchiensis sp. nov., isolated from surface seawater of the Bering Sea and Chukchi Sea.</title>
        <authorList>
            <person name="Li C."/>
            <person name="Lai Q."/>
            <person name="Li G."/>
            <person name="Dong C."/>
            <person name="Wang J."/>
            <person name="Liao Y."/>
            <person name="Shao Z."/>
        </authorList>
    </citation>
    <scope>NUCLEOTIDE SEQUENCE [LARGE SCALE GENOMIC DNA]</scope>
    <source>
        <strain evidence="5 6">PS728</strain>
    </source>
</reference>
<dbReference type="SUPFAM" id="SSF52540">
    <property type="entry name" value="P-loop containing nucleoside triphosphate hydrolases"/>
    <property type="match status" value="1"/>
</dbReference>
<dbReference type="PROSITE" id="PS51206">
    <property type="entry name" value="SF3_HELICASE_1"/>
    <property type="match status" value="1"/>
</dbReference>
<keyword evidence="3" id="KW-0067">ATP-binding</keyword>
<dbReference type="InterPro" id="IPR027417">
    <property type="entry name" value="P-loop_NTPase"/>
</dbReference>